<accession>H2YUZ1</accession>
<sequence length="203" mass="23520">MELRCAILTFVACISTVCASGDSKYRCKDVADDMECKRRGNEGLCGFTDEDFTCGCLFHDKPFKAFSDWNETRQSRSFEQDCESIDLPYHEDTCRMHLGNPWRKDTWEMTCPGNGFFQTWGAFVPEADSYHPRLWYRCCNVKCPKWNCQWSPNTVVHKPFLLPLKGIYVQGAKGRYDHEAKDSSWSLQLCQCDTSYVDAHEEL</sequence>
<dbReference type="Ensembl" id="ENSCSAVT00000009265.1">
    <property type="protein sequence ID" value="ENSCSAVP00000009151.1"/>
    <property type="gene ID" value="ENSCSAVG00000005388.1"/>
</dbReference>
<dbReference type="InParanoid" id="H2YUZ1"/>
<keyword evidence="1" id="KW-0732">Signal</keyword>
<organism evidence="2 3">
    <name type="scientific">Ciona savignyi</name>
    <name type="common">Pacific transparent sea squirt</name>
    <dbReference type="NCBI Taxonomy" id="51511"/>
    <lineage>
        <taxon>Eukaryota</taxon>
        <taxon>Metazoa</taxon>
        <taxon>Chordata</taxon>
        <taxon>Tunicata</taxon>
        <taxon>Ascidiacea</taxon>
        <taxon>Phlebobranchia</taxon>
        <taxon>Cionidae</taxon>
        <taxon>Ciona</taxon>
    </lineage>
</organism>
<dbReference type="GeneTree" id="ENSGT00390000010105"/>
<feature type="chain" id="PRO_5003578350" evidence="1">
    <location>
        <begin position="20"/>
        <end position="203"/>
    </location>
</feature>
<evidence type="ECO:0000313" key="2">
    <source>
        <dbReference type="Ensembl" id="ENSCSAVP00000009151.1"/>
    </source>
</evidence>
<proteinExistence type="predicted"/>
<feature type="signal peptide" evidence="1">
    <location>
        <begin position="1"/>
        <end position="19"/>
    </location>
</feature>
<reference evidence="3" key="1">
    <citation type="submission" date="2003-08" db="EMBL/GenBank/DDBJ databases">
        <authorList>
            <person name="Birren B."/>
            <person name="Nusbaum C."/>
            <person name="Abebe A."/>
            <person name="Abouelleil A."/>
            <person name="Adekoya E."/>
            <person name="Ait-zahra M."/>
            <person name="Allen N."/>
            <person name="Allen T."/>
            <person name="An P."/>
            <person name="Anderson M."/>
            <person name="Anderson S."/>
            <person name="Arachchi H."/>
            <person name="Armbruster J."/>
            <person name="Bachantsang P."/>
            <person name="Baldwin J."/>
            <person name="Barry A."/>
            <person name="Bayul T."/>
            <person name="Blitshsteyn B."/>
            <person name="Bloom T."/>
            <person name="Blye J."/>
            <person name="Boguslavskiy L."/>
            <person name="Borowsky M."/>
            <person name="Boukhgalter B."/>
            <person name="Brunache A."/>
            <person name="Butler J."/>
            <person name="Calixte N."/>
            <person name="Calvo S."/>
            <person name="Camarata J."/>
            <person name="Campo K."/>
            <person name="Chang J."/>
            <person name="Cheshatsang Y."/>
            <person name="Citroen M."/>
            <person name="Collymore A."/>
            <person name="Considine T."/>
            <person name="Cook A."/>
            <person name="Cooke P."/>
            <person name="Corum B."/>
            <person name="Cuomo C."/>
            <person name="David R."/>
            <person name="Dawoe T."/>
            <person name="Degray S."/>
            <person name="Dodge S."/>
            <person name="Dooley K."/>
            <person name="Dorje P."/>
            <person name="Dorjee K."/>
            <person name="Dorris L."/>
            <person name="Duffey N."/>
            <person name="Dupes A."/>
            <person name="Elkins T."/>
            <person name="Engels R."/>
            <person name="Erickson J."/>
            <person name="Farina A."/>
            <person name="Faro S."/>
            <person name="Ferreira P."/>
            <person name="Fischer H."/>
            <person name="Fitzgerald M."/>
            <person name="Foley K."/>
            <person name="Gage D."/>
            <person name="Galagan J."/>
            <person name="Gearin G."/>
            <person name="Gnerre S."/>
            <person name="Gnirke A."/>
            <person name="Goyette A."/>
            <person name="Graham J."/>
            <person name="Grandbois E."/>
            <person name="Gyaltsen K."/>
            <person name="Hafez N."/>
            <person name="Hagopian D."/>
            <person name="Hagos B."/>
            <person name="Hall J."/>
            <person name="Hatcher B."/>
            <person name="Heller A."/>
            <person name="Higgins H."/>
            <person name="Honan T."/>
            <person name="Horn A."/>
            <person name="Houde N."/>
            <person name="Hughes L."/>
            <person name="Hulme W."/>
            <person name="Husby E."/>
            <person name="Iliev I."/>
            <person name="Jaffe D."/>
            <person name="Jones C."/>
            <person name="Kamal M."/>
            <person name="Kamat A."/>
            <person name="Kamvysselis M."/>
            <person name="Karlsson E."/>
            <person name="Kells C."/>
            <person name="Kieu A."/>
            <person name="Kisner P."/>
            <person name="Kodira C."/>
            <person name="Kulbokas E."/>
            <person name="Labutti K."/>
            <person name="Lama D."/>
            <person name="Landers T."/>
            <person name="Leger J."/>
            <person name="Levine S."/>
            <person name="Lewis D."/>
            <person name="Lewis T."/>
            <person name="Lindblad-toh K."/>
            <person name="Liu X."/>
            <person name="Lokyitsang T."/>
            <person name="Lokyitsang Y."/>
            <person name="Lucien O."/>
            <person name="Lui A."/>
            <person name="Ma L.J."/>
            <person name="Mabbitt R."/>
            <person name="Macdonald J."/>
            <person name="Maclean C."/>
            <person name="Major J."/>
            <person name="Manning J."/>
            <person name="Marabella R."/>
            <person name="Maru K."/>
            <person name="Matthews C."/>
            <person name="Mauceli E."/>
            <person name="Mccarthy M."/>
            <person name="Mcdonough S."/>
            <person name="Mcghee T."/>
            <person name="Meldrim J."/>
            <person name="Meneus L."/>
            <person name="Mesirov J."/>
            <person name="Mihalev A."/>
            <person name="Mihova T."/>
            <person name="Mikkelsen T."/>
            <person name="Mlenga V."/>
            <person name="Moru K."/>
            <person name="Mozes J."/>
            <person name="Mulrain L."/>
            <person name="Munson G."/>
            <person name="Naylor J."/>
            <person name="Newes C."/>
            <person name="Nguyen C."/>
            <person name="Nguyen N."/>
            <person name="Nguyen T."/>
            <person name="Nicol R."/>
            <person name="Nielsen C."/>
            <person name="Nizzari M."/>
            <person name="Norbu C."/>
            <person name="Norbu N."/>
            <person name="O'donnell P."/>
            <person name="Okoawo O."/>
            <person name="O'leary S."/>
            <person name="Omotosho B."/>
            <person name="O'neill K."/>
            <person name="Osman S."/>
            <person name="Parker S."/>
            <person name="Perrin D."/>
            <person name="Phunkhang P."/>
            <person name="Piqani B."/>
            <person name="Purcell S."/>
            <person name="Rachupka T."/>
            <person name="Ramasamy U."/>
            <person name="Rameau R."/>
            <person name="Ray V."/>
            <person name="Raymond C."/>
            <person name="Retta R."/>
            <person name="Richardson S."/>
            <person name="Rise C."/>
            <person name="Rodriguez J."/>
            <person name="Rogers J."/>
            <person name="Rogov P."/>
            <person name="Rutman M."/>
            <person name="Schupbach R."/>
            <person name="Seaman C."/>
            <person name="Settipalli S."/>
            <person name="Sharpe T."/>
            <person name="Sheridan J."/>
            <person name="Sherpa N."/>
            <person name="Shi J."/>
            <person name="Smirnov S."/>
            <person name="Smith C."/>
            <person name="Sougnez C."/>
            <person name="Spencer B."/>
            <person name="Stalker J."/>
            <person name="Stange-thomann N."/>
            <person name="Stavropoulos S."/>
            <person name="Stetson K."/>
            <person name="Stone C."/>
            <person name="Stone S."/>
            <person name="Stubbs M."/>
            <person name="Talamas J."/>
            <person name="Tchuinga P."/>
            <person name="Tenzing P."/>
            <person name="Tesfaye S."/>
            <person name="Theodore J."/>
            <person name="Thoulutsang Y."/>
            <person name="Topham K."/>
            <person name="Towey S."/>
            <person name="Tsamla T."/>
            <person name="Tsomo N."/>
            <person name="Vallee D."/>
            <person name="Vassiliev H."/>
            <person name="Venkataraman V."/>
            <person name="Vinson J."/>
            <person name="Vo A."/>
            <person name="Wade C."/>
            <person name="Wang S."/>
            <person name="Wangchuk T."/>
            <person name="Wangdi T."/>
            <person name="Whittaker C."/>
            <person name="Wilkinson J."/>
            <person name="Wu Y."/>
            <person name="Wyman D."/>
            <person name="Yadav S."/>
            <person name="Yang S."/>
            <person name="Yang X."/>
            <person name="Yeager S."/>
            <person name="Yee E."/>
            <person name="Young G."/>
            <person name="Zainoun J."/>
            <person name="Zembeck L."/>
            <person name="Zimmer A."/>
            <person name="Zody M."/>
            <person name="Lander E."/>
        </authorList>
    </citation>
    <scope>NUCLEOTIDE SEQUENCE [LARGE SCALE GENOMIC DNA]</scope>
</reference>
<dbReference type="OMA" id="HEDTCRM"/>
<name>H2YUZ1_CIOSA</name>
<keyword evidence="3" id="KW-1185">Reference proteome</keyword>
<dbReference type="HOGENOM" id="CLU_1348533_0_0_1"/>
<reference evidence="2" key="3">
    <citation type="submission" date="2025-09" db="UniProtKB">
        <authorList>
            <consortium name="Ensembl"/>
        </authorList>
    </citation>
    <scope>IDENTIFICATION</scope>
</reference>
<evidence type="ECO:0000256" key="1">
    <source>
        <dbReference type="SAM" id="SignalP"/>
    </source>
</evidence>
<evidence type="ECO:0000313" key="3">
    <source>
        <dbReference type="Proteomes" id="UP000007875"/>
    </source>
</evidence>
<reference evidence="2" key="2">
    <citation type="submission" date="2025-08" db="UniProtKB">
        <authorList>
            <consortium name="Ensembl"/>
        </authorList>
    </citation>
    <scope>IDENTIFICATION</scope>
</reference>
<dbReference type="AlphaFoldDB" id="H2YUZ1"/>
<dbReference type="Proteomes" id="UP000007875">
    <property type="component" value="Unassembled WGS sequence"/>
</dbReference>
<protein>
    <submittedName>
        <fullName evidence="2">Uncharacterized protein</fullName>
    </submittedName>
</protein>